<gene>
    <name evidence="1" type="ORF">HYG85_19175</name>
</gene>
<accession>A0A8J8SDI9</accession>
<sequence>MLDITEHFNVFAVHMLDKTYRDFVNTDLEYQELDCYLENNKDRFETIINSLNEENSKFVKEYIVKQSDKLTCANQCLYLASYKDCIKLLKLLGEYKNIFFNVKKSSNRDLIYWVTFFSYLTCN</sequence>
<organism evidence="1 2">
    <name type="scientific">Vallitalea guaymasensis</name>
    <dbReference type="NCBI Taxonomy" id="1185412"/>
    <lineage>
        <taxon>Bacteria</taxon>
        <taxon>Bacillati</taxon>
        <taxon>Bacillota</taxon>
        <taxon>Clostridia</taxon>
        <taxon>Lachnospirales</taxon>
        <taxon>Vallitaleaceae</taxon>
        <taxon>Vallitalea</taxon>
    </lineage>
</organism>
<name>A0A8J8SDI9_9FIRM</name>
<evidence type="ECO:0000313" key="1">
    <source>
        <dbReference type="EMBL" id="QUH30923.1"/>
    </source>
</evidence>
<dbReference type="KEGG" id="vgu:HYG85_19175"/>
<dbReference type="Proteomes" id="UP000677305">
    <property type="component" value="Chromosome"/>
</dbReference>
<keyword evidence="2" id="KW-1185">Reference proteome</keyword>
<proteinExistence type="predicted"/>
<evidence type="ECO:0000313" key="2">
    <source>
        <dbReference type="Proteomes" id="UP000677305"/>
    </source>
</evidence>
<reference evidence="1 2" key="1">
    <citation type="submission" date="2020-07" db="EMBL/GenBank/DDBJ databases">
        <title>Vallitalea guaymasensis genome.</title>
        <authorList>
            <person name="Postec A."/>
        </authorList>
    </citation>
    <scope>NUCLEOTIDE SEQUENCE [LARGE SCALE GENOMIC DNA]</scope>
    <source>
        <strain evidence="1 2">Ra1766G1</strain>
    </source>
</reference>
<protein>
    <submittedName>
        <fullName evidence="1">Uncharacterized protein</fullName>
    </submittedName>
</protein>
<dbReference type="EMBL" id="CP058561">
    <property type="protein sequence ID" value="QUH30923.1"/>
    <property type="molecule type" value="Genomic_DNA"/>
</dbReference>
<dbReference type="RefSeq" id="WP_212691032.1">
    <property type="nucleotide sequence ID" value="NZ_CP058561.1"/>
</dbReference>
<dbReference type="AlphaFoldDB" id="A0A8J8SDI9"/>